<proteinExistence type="predicted"/>
<feature type="region of interest" description="Disordered" evidence="2">
    <location>
        <begin position="48"/>
        <end position="151"/>
    </location>
</feature>
<feature type="zinc finger region" description="C3H1-type" evidence="1">
    <location>
        <begin position="230"/>
        <end position="256"/>
    </location>
</feature>
<dbReference type="PANTHER" id="PTHR46156:SF1">
    <property type="entry name" value="ZINC FINGER CCCH DOMAIN-CONTAINING PROTEIN 3"/>
    <property type="match status" value="1"/>
</dbReference>
<keyword evidence="5" id="KW-1185">Reference proteome</keyword>
<dbReference type="GO" id="GO:0005634">
    <property type="term" value="C:nucleus"/>
    <property type="evidence" value="ECO:0007669"/>
    <property type="project" value="TreeGrafter"/>
</dbReference>
<keyword evidence="1" id="KW-0862">Zinc</keyword>
<evidence type="ECO:0000256" key="2">
    <source>
        <dbReference type="SAM" id="MobiDB-lite"/>
    </source>
</evidence>
<sequence length="377" mass="41591">MVPPGRPIIPYTAEDIKHITDPQARVRAMAELSSFIVRMKQWNAQYGTGAPSQVSEAPAVMTPFRTPQGRGVTSDNNNYQEHDPRPQRGGFSRGRGGHSGYHPYARPANCAPYRNRSVAFNNSDTPDNDTSDSNEAATPTENCARPEERHQQQAESELLCPAFTSTGKQRDGLIRIPSPLLVANAGAGICSRYGCRRVHDPDKQAICRSWLYKGNCRKGDACGLSHTPTAHNAPTCQHFQEGRCTKDECRFSHVGVNPAALNCEAFGTMGYCEKGAECFELHAHECPHFSNTGSCFYGDNCRWGHVRRAARLRHAIRRSPEGPSSPPDTTEENLEDTVPVEAETETEIEIWIGPTTTDPSCHSHHFTQQADFVSLDA</sequence>
<dbReference type="InterPro" id="IPR000571">
    <property type="entry name" value="Znf_CCCH"/>
</dbReference>
<dbReference type="Pfam" id="PF14608">
    <property type="entry name" value="zf-CCCH_2"/>
    <property type="match status" value="1"/>
</dbReference>
<accession>A0A6A7AEI0</accession>
<feature type="domain" description="C3H1-type" evidence="3">
    <location>
        <begin position="285"/>
        <end position="308"/>
    </location>
</feature>
<dbReference type="EMBL" id="MU006218">
    <property type="protein sequence ID" value="KAF2831067.1"/>
    <property type="molecule type" value="Genomic_DNA"/>
</dbReference>
<dbReference type="Proteomes" id="UP000799424">
    <property type="component" value="Unassembled WGS sequence"/>
</dbReference>
<organism evidence="4 5">
    <name type="scientific">Ophiobolus disseminans</name>
    <dbReference type="NCBI Taxonomy" id="1469910"/>
    <lineage>
        <taxon>Eukaryota</taxon>
        <taxon>Fungi</taxon>
        <taxon>Dikarya</taxon>
        <taxon>Ascomycota</taxon>
        <taxon>Pezizomycotina</taxon>
        <taxon>Dothideomycetes</taxon>
        <taxon>Pleosporomycetidae</taxon>
        <taxon>Pleosporales</taxon>
        <taxon>Pleosporineae</taxon>
        <taxon>Phaeosphaeriaceae</taxon>
        <taxon>Ophiobolus</taxon>
    </lineage>
</organism>
<dbReference type="PANTHER" id="PTHR46156">
    <property type="entry name" value="CCCH ZINGC FINGER"/>
    <property type="match status" value="1"/>
</dbReference>
<dbReference type="OrthoDB" id="410307at2759"/>
<feature type="zinc finger region" description="C3H1-type" evidence="1">
    <location>
        <begin position="201"/>
        <end position="229"/>
    </location>
</feature>
<dbReference type="AlphaFoldDB" id="A0A6A7AEI0"/>
<dbReference type="SMART" id="SM00356">
    <property type="entry name" value="ZnF_C3H1"/>
    <property type="match status" value="3"/>
</dbReference>
<gene>
    <name evidence="4" type="ORF">CC86DRAFT_442921</name>
</gene>
<feature type="zinc finger region" description="C3H1-type" evidence="1">
    <location>
        <begin position="285"/>
        <end position="308"/>
    </location>
</feature>
<evidence type="ECO:0000313" key="5">
    <source>
        <dbReference type="Proteomes" id="UP000799424"/>
    </source>
</evidence>
<protein>
    <recommendedName>
        <fullName evidence="3">C3H1-type domain-containing protein</fullName>
    </recommendedName>
</protein>
<name>A0A6A7AEI0_9PLEO</name>
<evidence type="ECO:0000313" key="4">
    <source>
        <dbReference type="EMBL" id="KAF2831067.1"/>
    </source>
</evidence>
<reference evidence="4" key="1">
    <citation type="journal article" date="2020" name="Stud. Mycol.">
        <title>101 Dothideomycetes genomes: a test case for predicting lifestyles and emergence of pathogens.</title>
        <authorList>
            <person name="Haridas S."/>
            <person name="Albert R."/>
            <person name="Binder M."/>
            <person name="Bloem J."/>
            <person name="Labutti K."/>
            <person name="Salamov A."/>
            <person name="Andreopoulos B."/>
            <person name="Baker S."/>
            <person name="Barry K."/>
            <person name="Bills G."/>
            <person name="Bluhm B."/>
            <person name="Cannon C."/>
            <person name="Castanera R."/>
            <person name="Culley D."/>
            <person name="Daum C."/>
            <person name="Ezra D."/>
            <person name="Gonzalez J."/>
            <person name="Henrissat B."/>
            <person name="Kuo A."/>
            <person name="Liang C."/>
            <person name="Lipzen A."/>
            <person name="Lutzoni F."/>
            <person name="Magnuson J."/>
            <person name="Mondo S."/>
            <person name="Nolan M."/>
            <person name="Ohm R."/>
            <person name="Pangilinan J."/>
            <person name="Park H.-J."/>
            <person name="Ramirez L."/>
            <person name="Alfaro M."/>
            <person name="Sun H."/>
            <person name="Tritt A."/>
            <person name="Yoshinaga Y."/>
            <person name="Zwiers L.-H."/>
            <person name="Turgeon B."/>
            <person name="Goodwin S."/>
            <person name="Spatafora J."/>
            <person name="Crous P."/>
            <person name="Grigoriev I."/>
        </authorList>
    </citation>
    <scope>NUCLEOTIDE SEQUENCE</scope>
    <source>
        <strain evidence="4">CBS 113818</strain>
    </source>
</reference>
<evidence type="ECO:0000256" key="1">
    <source>
        <dbReference type="PROSITE-ProRule" id="PRU00723"/>
    </source>
</evidence>
<evidence type="ECO:0000259" key="3">
    <source>
        <dbReference type="PROSITE" id="PS50103"/>
    </source>
</evidence>
<dbReference type="GO" id="GO:0008270">
    <property type="term" value="F:zinc ion binding"/>
    <property type="evidence" value="ECO:0007669"/>
    <property type="project" value="UniProtKB-KW"/>
</dbReference>
<dbReference type="FunFam" id="4.10.1000.10:FF:000035">
    <property type="entry name" value="CCCH zinc finger protein, variant"/>
    <property type="match status" value="1"/>
</dbReference>
<keyword evidence="1" id="KW-0479">Metal-binding</keyword>
<dbReference type="InterPro" id="IPR041686">
    <property type="entry name" value="Znf-CCCH_3"/>
</dbReference>
<feature type="region of interest" description="Disordered" evidence="2">
    <location>
        <begin position="314"/>
        <end position="341"/>
    </location>
</feature>
<keyword evidence="1" id="KW-0863">Zinc-finger</keyword>
<dbReference type="Pfam" id="PF15663">
    <property type="entry name" value="zf-CCCH_3"/>
    <property type="match status" value="1"/>
</dbReference>
<feature type="domain" description="C3H1-type" evidence="3">
    <location>
        <begin position="201"/>
        <end position="229"/>
    </location>
</feature>
<dbReference type="Gene3D" id="4.10.1000.10">
    <property type="entry name" value="Zinc finger, CCCH-type"/>
    <property type="match status" value="1"/>
</dbReference>
<dbReference type="PROSITE" id="PS50103">
    <property type="entry name" value="ZF_C3H1"/>
    <property type="match status" value="3"/>
</dbReference>
<feature type="domain" description="C3H1-type" evidence="3">
    <location>
        <begin position="230"/>
        <end position="256"/>
    </location>
</feature>